<accession>A0AAV1V7E7</accession>
<evidence type="ECO:0000313" key="2">
    <source>
        <dbReference type="Proteomes" id="UP001162060"/>
    </source>
</evidence>
<evidence type="ECO:0000313" key="1">
    <source>
        <dbReference type="EMBL" id="CAK7942710.1"/>
    </source>
</evidence>
<comment type="caution">
    <text evidence="1">The sequence shown here is derived from an EMBL/GenBank/DDBJ whole genome shotgun (WGS) entry which is preliminary data.</text>
</comment>
<organism evidence="1 2">
    <name type="scientific">Peronospora matthiolae</name>
    <dbReference type="NCBI Taxonomy" id="2874970"/>
    <lineage>
        <taxon>Eukaryota</taxon>
        <taxon>Sar</taxon>
        <taxon>Stramenopiles</taxon>
        <taxon>Oomycota</taxon>
        <taxon>Peronosporomycetes</taxon>
        <taxon>Peronosporales</taxon>
        <taxon>Peronosporaceae</taxon>
        <taxon>Peronospora</taxon>
    </lineage>
</organism>
<proteinExistence type="predicted"/>
<dbReference type="Proteomes" id="UP001162060">
    <property type="component" value="Unassembled WGS sequence"/>
</dbReference>
<dbReference type="EMBL" id="CAKLBY020000283">
    <property type="protein sequence ID" value="CAK7942710.1"/>
    <property type="molecule type" value="Genomic_DNA"/>
</dbReference>
<protein>
    <submittedName>
        <fullName evidence="1">Uncharacterized protein</fullName>
    </submittedName>
</protein>
<gene>
    <name evidence="1" type="ORF">PM001_LOCUS27860</name>
</gene>
<name>A0AAV1V7E7_9STRA</name>
<sequence>MEPTLDAFELPSPVLDQSGTVAACDRHASARD</sequence>
<reference evidence="1" key="1">
    <citation type="submission" date="2024-01" db="EMBL/GenBank/DDBJ databases">
        <authorList>
            <person name="Webb A."/>
        </authorList>
    </citation>
    <scope>NUCLEOTIDE SEQUENCE</scope>
    <source>
        <strain evidence="1">Pm1</strain>
    </source>
</reference>
<dbReference type="AlphaFoldDB" id="A0AAV1V7E7"/>